<keyword evidence="10" id="KW-1185">Reference proteome</keyword>
<evidence type="ECO:0000313" key="10">
    <source>
        <dbReference type="Proteomes" id="UP001154252"/>
    </source>
</evidence>
<keyword evidence="4" id="KW-0238">DNA-binding</keyword>
<dbReference type="InterPro" id="IPR001138">
    <property type="entry name" value="Zn2Cys6_DnaBD"/>
</dbReference>
<dbReference type="Pfam" id="PF04082">
    <property type="entry name" value="Fungal_trans"/>
    <property type="match status" value="1"/>
</dbReference>
<evidence type="ECO:0000256" key="7">
    <source>
        <dbReference type="SAM" id="MobiDB-lite"/>
    </source>
</evidence>
<dbReference type="GO" id="GO:0008270">
    <property type="term" value="F:zinc ion binding"/>
    <property type="evidence" value="ECO:0007669"/>
    <property type="project" value="InterPro"/>
</dbReference>
<dbReference type="InterPro" id="IPR007219">
    <property type="entry name" value="XnlR_reg_dom"/>
</dbReference>
<dbReference type="AlphaFoldDB" id="A0A9W4P9H1"/>
<keyword evidence="2" id="KW-0479">Metal-binding</keyword>
<evidence type="ECO:0000256" key="3">
    <source>
        <dbReference type="ARBA" id="ARBA00023015"/>
    </source>
</evidence>
<dbReference type="PROSITE" id="PS00463">
    <property type="entry name" value="ZN2_CY6_FUNGAL_1"/>
    <property type="match status" value="1"/>
</dbReference>
<dbReference type="PROSITE" id="PS50048">
    <property type="entry name" value="ZN2_CY6_FUNGAL_2"/>
    <property type="match status" value="1"/>
</dbReference>
<comment type="subcellular location">
    <subcellularLocation>
        <location evidence="1">Nucleus</location>
    </subcellularLocation>
</comment>
<dbReference type="Pfam" id="PF00172">
    <property type="entry name" value="Zn_clus"/>
    <property type="match status" value="1"/>
</dbReference>
<protein>
    <recommendedName>
        <fullName evidence="8">Zn(2)-C6 fungal-type domain-containing protein</fullName>
    </recommendedName>
</protein>
<comment type="caution">
    <text evidence="9">The sequence shown here is derived from an EMBL/GenBank/DDBJ whole genome shotgun (WGS) entry which is preliminary data.</text>
</comment>
<dbReference type="SMART" id="SM00066">
    <property type="entry name" value="GAL4"/>
    <property type="match status" value="1"/>
</dbReference>
<evidence type="ECO:0000256" key="5">
    <source>
        <dbReference type="ARBA" id="ARBA00023163"/>
    </source>
</evidence>
<evidence type="ECO:0000313" key="9">
    <source>
        <dbReference type="EMBL" id="CAG8908988.1"/>
    </source>
</evidence>
<dbReference type="SMART" id="SM00906">
    <property type="entry name" value="Fungal_trans"/>
    <property type="match status" value="1"/>
</dbReference>
<dbReference type="InterPro" id="IPR036864">
    <property type="entry name" value="Zn2-C6_fun-type_DNA-bd_sf"/>
</dbReference>
<dbReference type="PANTHER" id="PTHR47338:SF3">
    <property type="entry name" value="C6 FINGER DOMAIN TRANSCRIPTION FACTOR DBAA-RELATED"/>
    <property type="match status" value="1"/>
</dbReference>
<dbReference type="PANTHER" id="PTHR47338">
    <property type="entry name" value="ZN(II)2CYS6 TRANSCRIPTION FACTOR (EUROFUNG)-RELATED"/>
    <property type="match status" value="1"/>
</dbReference>
<dbReference type="OrthoDB" id="3037908at2759"/>
<evidence type="ECO:0000259" key="8">
    <source>
        <dbReference type="PROSITE" id="PS50048"/>
    </source>
</evidence>
<gene>
    <name evidence="9" type="ORF">PEGY_LOCUS9775</name>
</gene>
<dbReference type="GO" id="GO:0003677">
    <property type="term" value="F:DNA binding"/>
    <property type="evidence" value="ECO:0007669"/>
    <property type="project" value="UniProtKB-KW"/>
</dbReference>
<keyword evidence="6" id="KW-0539">Nucleus</keyword>
<dbReference type="GO" id="GO:0005634">
    <property type="term" value="C:nucleus"/>
    <property type="evidence" value="ECO:0007669"/>
    <property type="project" value="UniProtKB-SubCell"/>
</dbReference>
<dbReference type="EMBL" id="CAJVRC010000897">
    <property type="protein sequence ID" value="CAG8908988.1"/>
    <property type="molecule type" value="Genomic_DNA"/>
</dbReference>
<feature type="domain" description="Zn(2)-C6 fungal-type" evidence="8">
    <location>
        <begin position="18"/>
        <end position="48"/>
    </location>
</feature>
<dbReference type="SUPFAM" id="SSF57701">
    <property type="entry name" value="Zn2/Cys6 DNA-binding domain"/>
    <property type="match status" value="1"/>
</dbReference>
<dbReference type="GO" id="GO:0006351">
    <property type="term" value="P:DNA-templated transcription"/>
    <property type="evidence" value="ECO:0007669"/>
    <property type="project" value="InterPro"/>
</dbReference>
<dbReference type="CDD" id="cd00067">
    <property type="entry name" value="GAL4"/>
    <property type="match status" value="1"/>
</dbReference>
<proteinExistence type="predicted"/>
<organism evidence="9 10">
    <name type="scientific">Penicillium egyptiacum</name>
    <dbReference type="NCBI Taxonomy" id="1303716"/>
    <lineage>
        <taxon>Eukaryota</taxon>
        <taxon>Fungi</taxon>
        <taxon>Dikarya</taxon>
        <taxon>Ascomycota</taxon>
        <taxon>Pezizomycotina</taxon>
        <taxon>Eurotiomycetes</taxon>
        <taxon>Eurotiomycetidae</taxon>
        <taxon>Eurotiales</taxon>
        <taxon>Aspergillaceae</taxon>
        <taxon>Penicillium</taxon>
    </lineage>
</organism>
<evidence type="ECO:0000256" key="2">
    <source>
        <dbReference type="ARBA" id="ARBA00022723"/>
    </source>
</evidence>
<evidence type="ECO:0000256" key="4">
    <source>
        <dbReference type="ARBA" id="ARBA00023125"/>
    </source>
</evidence>
<evidence type="ECO:0000256" key="1">
    <source>
        <dbReference type="ARBA" id="ARBA00004123"/>
    </source>
</evidence>
<dbReference type="Gene3D" id="4.10.240.10">
    <property type="entry name" value="Zn(2)-C6 fungal-type DNA-binding domain"/>
    <property type="match status" value="1"/>
</dbReference>
<dbReference type="InterPro" id="IPR050815">
    <property type="entry name" value="TF_fung"/>
</dbReference>
<reference evidence="9" key="1">
    <citation type="submission" date="2021-07" db="EMBL/GenBank/DDBJ databases">
        <authorList>
            <person name="Branca A.L. A."/>
        </authorList>
    </citation>
    <scope>NUCLEOTIDE SEQUENCE</scope>
</reference>
<dbReference type="CDD" id="cd12148">
    <property type="entry name" value="fungal_TF_MHR"/>
    <property type="match status" value="1"/>
</dbReference>
<dbReference type="GO" id="GO:0000981">
    <property type="term" value="F:DNA-binding transcription factor activity, RNA polymerase II-specific"/>
    <property type="evidence" value="ECO:0007669"/>
    <property type="project" value="InterPro"/>
</dbReference>
<evidence type="ECO:0000256" key="6">
    <source>
        <dbReference type="ARBA" id="ARBA00023242"/>
    </source>
</evidence>
<sequence length="577" mass="64868">MGDVIVPTKVRRQQNGLACEECRSRKLKCDMAEPHCGTCYNLGVTCITNPLRRPRGPRKGHVKTLKSRIATLERQLYGDSEVHPGTPASKGGNGQRKPLEVDRSVEGDISDGAMEDVEAMTSHSSGDYMEYLMSAQPIELSKWPSNVSLDFESELDKQIDAFTNPTVISPAPPIMSNPKPISDPVIENSVIFPDLSSQPLPIPPLDTRPPIQITPLECADLYVHPPVLVVQILIRDSDDLFFERAYLFAPIINQQRYFARATRVSRTSEPFSCLQHAMRTLAASMCSQFKAILPMLYAHTSGILDAWDRNMPDQEIPIEIVQAQLLLALYRILKEDPRKGWSSAGRCFHLVHRAKLDQIDSPSTRRVCRLSEVEVEERRRTFWTAYALDRYANLVHELPLALNDQMILTRLPATETAFRRQGAIMTEFLAAAMSQKTNQLLSPYAKSMVIVTILARCLAHRNQCSVERITDPTSQEYLARHCTLDKILTQEIETTLSSLSTELEPCNPTRLYIEMLAEAAILVLFTALSSVSEGAQDVYREYEKRAYKAAERIHSQSQRLSQLGVFKVIPGCPLSEI</sequence>
<keyword evidence="3" id="KW-0805">Transcription regulation</keyword>
<keyword evidence="5" id="KW-0804">Transcription</keyword>
<accession>A0A9W4P9H1</accession>
<dbReference type="Proteomes" id="UP001154252">
    <property type="component" value="Unassembled WGS sequence"/>
</dbReference>
<feature type="region of interest" description="Disordered" evidence="7">
    <location>
        <begin position="77"/>
        <end position="101"/>
    </location>
</feature>
<name>A0A9W4P9H1_9EURO</name>